<feature type="region of interest" description="Disordered" evidence="1">
    <location>
        <begin position="1"/>
        <end position="98"/>
    </location>
</feature>
<sequence>MFRADPIRRVGEHAADRHTGLGGVVDDDAGAGRGDPLGVRRLLGPLDRGSRAARVEQPAQSEEVEQPPDRPAGGRHDDTAAYDREAALGGAQLGNRSA</sequence>
<accession>A0ABN3G0Y8</accession>
<evidence type="ECO:0000313" key="2">
    <source>
        <dbReference type="EMBL" id="GAA2341882.1"/>
    </source>
</evidence>
<feature type="compositionally biased region" description="Basic and acidic residues" evidence="1">
    <location>
        <begin position="1"/>
        <end position="19"/>
    </location>
</feature>
<evidence type="ECO:0000256" key="1">
    <source>
        <dbReference type="SAM" id="MobiDB-lite"/>
    </source>
</evidence>
<keyword evidence="3" id="KW-1185">Reference proteome</keyword>
<dbReference type="Proteomes" id="UP001501444">
    <property type="component" value="Unassembled WGS sequence"/>
</dbReference>
<comment type="caution">
    <text evidence="2">The sequence shown here is derived from an EMBL/GenBank/DDBJ whole genome shotgun (WGS) entry which is preliminary data.</text>
</comment>
<evidence type="ECO:0000313" key="3">
    <source>
        <dbReference type="Proteomes" id="UP001501444"/>
    </source>
</evidence>
<reference evidence="2 3" key="1">
    <citation type="journal article" date="2019" name="Int. J. Syst. Evol. Microbiol.">
        <title>The Global Catalogue of Microorganisms (GCM) 10K type strain sequencing project: providing services to taxonomists for standard genome sequencing and annotation.</title>
        <authorList>
            <consortium name="The Broad Institute Genomics Platform"/>
            <consortium name="The Broad Institute Genome Sequencing Center for Infectious Disease"/>
            <person name="Wu L."/>
            <person name="Ma J."/>
        </authorList>
    </citation>
    <scope>NUCLEOTIDE SEQUENCE [LARGE SCALE GENOMIC DNA]</scope>
    <source>
        <strain evidence="2 3">JCM 3272</strain>
    </source>
</reference>
<gene>
    <name evidence="2" type="ORF">GCM10010170_025670</name>
</gene>
<dbReference type="EMBL" id="BAAARV010000021">
    <property type="protein sequence ID" value="GAA2341882.1"/>
    <property type="molecule type" value="Genomic_DNA"/>
</dbReference>
<proteinExistence type="predicted"/>
<organism evidence="2 3">
    <name type="scientific">Dactylosporangium salmoneum</name>
    <dbReference type="NCBI Taxonomy" id="53361"/>
    <lineage>
        <taxon>Bacteria</taxon>
        <taxon>Bacillati</taxon>
        <taxon>Actinomycetota</taxon>
        <taxon>Actinomycetes</taxon>
        <taxon>Micromonosporales</taxon>
        <taxon>Micromonosporaceae</taxon>
        <taxon>Dactylosporangium</taxon>
    </lineage>
</organism>
<protein>
    <submittedName>
        <fullName evidence="2">Uncharacterized protein</fullName>
    </submittedName>
</protein>
<name>A0ABN3G0Y8_9ACTN</name>
<feature type="compositionally biased region" description="Basic and acidic residues" evidence="1">
    <location>
        <begin position="72"/>
        <end position="86"/>
    </location>
</feature>